<accession>A0A8J3TV87</accession>
<dbReference type="PANTHER" id="PTHR43881">
    <property type="entry name" value="GAMMA-GLUTAMYLTRANSPEPTIDASE (AFU_ORTHOLOGUE AFUA_4G13580)"/>
    <property type="match status" value="1"/>
</dbReference>
<gene>
    <name evidence="2" type="primary">ggt_2</name>
    <name evidence="2" type="ORF">Pmi06nite_70070</name>
</gene>
<dbReference type="EMBL" id="BOOO01000041">
    <property type="protein sequence ID" value="GII33565.1"/>
    <property type="molecule type" value="Genomic_DNA"/>
</dbReference>
<organism evidence="2 3">
    <name type="scientific">Planotetraspora mira</name>
    <dbReference type="NCBI Taxonomy" id="58121"/>
    <lineage>
        <taxon>Bacteria</taxon>
        <taxon>Bacillati</taxon>
        <taxon>Actinomycetota</taxon>
        <taxon>Actinomycetes</taxon>
        <taxon>Streptosporangiales</taxon>
        <taxon>Streptosporangiaceae</taxon>
        <taxon>Planotetraspora</taxon>
    </lineage>
</organism>
<dbReference type="InterPro" id="IPR052896">
    <property type="entry name" value="GGT-like_enzyme"/>
</dbReference>
<dbReference type="Gene3D" id="1.10.246.130">
    <property type="match status" value="1"/>
</dbReference>
<comment type="caution">
    <text evidence="2">The sequence shown here is derived from an EMBL/GenBank/DDBJ whole genome shotgun (WGS) entry which is preliminary data.</text>
</comment>
<dbReference type="AlphaFoldDB" id="A0A8J3TV87"/>
<name>A0A8J3TV87_9ACTN</name>
<dbReference type="Gene3D" id="3.60.20.40">
    <property type="match status" value="1"/>
</dbReference>
<dbReference type="PANTHER" id="PTHR43881:SF1">
    <property type="entry name" value="GAMMA-GLUTAMYLTRANSPEPTIDASE (AFU_ORTHOLOGUE AFUA_4G13580)"/>
    <property type="match status" value="1"/>
</dbReference>
<feature type="region of interest" description="Disordered" evidence="1">
    <location>
        <begin position="376"/>
        <end position="409"/>
    </location>
</feature>
<keyword evidence="3" id="KW-1185">Reference proteome</keyword>
<dbReference type="Proteomes" id="UP000650628">
    <property type="component" value="Unassembled WGS sequence"/>
</dbReference>
<dbReference type="InterPro" id="IPR043138">
    <property type="entry name" value="GGT_lsub"/>
</dbReference>
<proteinExistence type="predicted"/>
<evidence type="ECO:0000313" key="3">
    <source>
        <dbReference type="Proteomes" id="UP000650628"/>
    </source>
</evidence>
<dbReference type="SUPFAM" id="SSF56235">
    <property type="entry name" value="N-terminal nucleophile aminohydrolases (Ntn hydrolases)"/>
    <property type="match status" value="1"/>
</dbReference>
<dbReference type="InterPro" id="IPR029055">
    <property type="entry name" value="Ntn_hydrolases_N"/>
</dbReference>
<evidence type="ECO:0000256" key="1">
    <source>
        <dbReference type="SAM" id="MobiDB-lite"/>
    </source>
</evidence>
<dbReference type="InterPro" id="IPR043137">
    <property type="entry name" value="GGT_ssub_C"/>
</dbReference>
<dbReference type="Pfam" id="PF01019">
    <property type="entry name" value="G_glu_transpept"/>
    <property type="match status" value="1"/>
</dbReference>
<sequence>MFTTRPELTGDFGMVASTHWLASAAGMSVLERGGNAFDAAVTAGFVLQVAEPHLNGPGGEVPILLWSEAEQRPFVVCGQGVAPAAATIERFTDLGLDVVPGTGLLAATVPGAFGGWMLMLERWGTWSLADVLEPAISYAEHGVPVLERVSATIGTVERLFSEDWPTSAATWLPHGQVPEPGSRLTNPVLAATYRRLVTEAAQASGTREGQIAAARDAWYRGFVAEEIAHFSGGKAWRDSSGEPHSGLLTGDDLAGWAASVEEPLTFDYHGHTVCKTGPWGQGPVFLQQLALLSGFDLGGMGHLSPDYVHTVIECAKLAFADREAWYGDPGFADVPMAGLLSEAYNVERRTLVGEDASYELRPGAPEGRVPRLPHLPGPGTVSHAPGVSRTRGTAGVGEPTVGGDGRVKGDTCHVDVVDRHGNMVSATPSGGWLQSSPTIPSLGFCLGTRGQMFWLQDGLPASLRPGSRPRTTLSPSFALRDGRPWLAFGTPGGDQQDQWSLNFFLSVVHGGLGLQEAVDDPMFHSEHFPSSFFPRGSLPGVLHIEERADPALVAELRQRGHQVEVLGPWSLGRLSAVARDTAPGGFLHAAANPRGAQGYAVGR</sequence>
<dbReference type="PRINTS" id="PR01210">
    <property type="entry name" value="GGTRANSPTASE"/>
</dbReference>
<reference evidence="2 3" key="1">
    <citation type="submission" date="2021-01" db="EMBL/GenBank/DDBJ databases">
        <title>Whole genome shotgun sequence of Planotetraspora mira NBRC 15435.</title>
        <authorList>
            <person name="Komaki H."/>
            <person name="Tamura T."/>
        </authorList>
    </citation>
    <scope>NUCLEOTIDE SEQUENCE [LARGE SCALE GENOMIC DNA]</scope>
    <source>
        <strain evidence="2 3">NBRC 15435</strain>
    </source>
</reference>
<evidence type="ECO:0000313" key="2">
    <source>
        <dbReference type="EMBL" id="GII33565.1"/>
    </source>
</evidence>
<protein>
    <submittedName>
        <fullName evidence="2">Gamma-glutamyltranspeptidase</fullName>
    </submittedName>
</protein>